<dbReference type="EMBL" id="KQ087180">
    <property type="protein sequence ID" value="KLT45795.1"/>
    <property type="molecule type" value="Genomic_DNA"/>
</dbReference>
<evidence type="ECO:0000256" key="1">
    <source>
        <dbReference type="SAM" id="MobiDB-lite"/>
    </source>
</evidence>
<dbReference type="OrthoDB" id="2595969at2759"/>
<organism evidence="2 3">
    <name type="scientific">Cutaneotrichosporon oleaginosum</name>
    <dbReference type="NCBI Taxonomy" id="879819"/>
    <lineage>
        <taxon>Eukaryota</taxon>
        <taxon>Fungi</taxon>
        <taxon>Dikarya</taxon>
        <taxon>Basidiomycota</taxon>
        <taxon>Agaricomycotina</taxon>
        <taxon>Tremellomycetes</taxon>
        <taxon>Trichosporonales</taxon>
        <taxon>Trichosporonaceae</taxon>
        <taxon>Cutaneotrichosporon</taxon>
    </lineage>
</organism>
<keyword evidence="3" id="KW-1185">Reference proteome</keyword>
<name>A0A0J0XXJ4_9TREE</name>
<accession>A0A0J0XXJ4</accession>
<dbReference type="GeneID" id="28982589"/>
<feature type="compositionally biased region" description="Low complexity" evidence="1">
    <location>
        <begin position="31"/>
        <end position="40"/>
    </location>
</feature>
<protein>
    <submittedName>
        <fullName evidence="2">Uncharacterized protein</fullName>
    </submittedName>
</protein>
<dbReference type="AlphaFoldDB" id="A0A0J0XXJ4"/>
<dbReference type="RefSeq" id="XP_018282286.1">
    <property type="nucleotide sequence ID" value="XM_018421986.1"/>
</dbReference>
<evidence type="ECO:0000313" key="2">
    <source>
        <dbReference type="EMBL" id="KLT45795.1"/>
    </source>
</evidence>
<dbReference type="STRING" id="879819.A0A0J0XXJ4"/>
<sequence length="205" mass="21074">MYDPTSPLTAPPSRYRIESDSSDEEGEGAYPSSTRPSRPSPSAAVQIVLLPIDPANPNPLSATGAAVIGIGQAGKFLLRLVSGRPIFRVEVGNRPAGMGIAVDGGVVVALQDGPAEAAANIVTEVATTLKASSWTLFSSYVPSMYIPQPGEEVPADPPVRVLSSMDVTGVGYDAPNYVTGLAGAFLSQVSAPAVIITAGSCLLRH</sequence>
<dbReference type="Proteomes" id="UP000053611">
    <property type="component" value="Unassembled WGS sequence"/>
</dbReference>
<reference evidence="2 3" key="1">
    <citation type="submission" date="2015-03" db="EMBL/GenBank/DDBJ databases">
        <title>Genomics and transcriptomics of the oil-accumulating basidiomycete yeast T. oleaginosus allow insights into substrate utilization and the diverse evolutionary trajectories of mating systems in fungi.</title>
        <authorList>
            <consortium name="DOE Joint Genome Institute"/>
            <person name="Kourist R."/>
            <person name="Kracht O."/>
            <person name="Bracharz F."/>
            <person name="Lipzen A."/>
            <person name="Nolan M."/>
            <person name="Ohm R."/>
            <person name="Grigoriev I."/>
            <person name="Sun S."/>
            <person name="Heitman J."/>
            <person name="Bruck T."/>
            <person name="Nowrousian M."/>
        </authorList>
    </citation>
    <scope>NUCLEOTIDE SEQUENCE [LARGE SCALE GENOMIC DNA]</scope>
    <source>
        <strain evidence="2 3">IBC0246</strain>
    </source>
</reference>
<evidence type="ECO:0000313" key="3">
    <source>
        <dbReference type="Proteomes" id="UP000053611"/>
    </source>
</evidence>
<gene>
    <name evidence="2" type="ORF">CC85DRAFT_282425</name>
</gene>
<proteinExistence type="predicted"/>
<feature type="region of interest" description="Disordered" evidence="1">
    <location>
        <begin position="1"/>
        <end position="40"/>
    </location>
</feature>